<name>A0AA35VT61_LACSI</name>
<protein>
    <submittedName>
        <fullName evidence="1">Uncharacterized protein</fullName>
    </submittedName>
</protein>
<sequence length="168" mass="17958">MEYVRSSSSHNEFACGLINDIYYVAAQTSSFMVSADDRVRLAGASQGQLKVLQGALACIRKEGVVCVIDKVIESVEFAKGVHDVHEACESLGFKKGRQLSGCSRSSSKSEVSGPSQVASMSTEVNSALTSFVETHFVGLFHLGELDYDEFLQFCGKLIPGGSSSDSEG</sequence>
<reference evidence="1" key="1">
    <citation type="submission" date="2023-04" db="EMBL/GenBank/DDBJ databases">
        <authorList>
            <person name="Vijverberg K."/>
            <person name="Xiong W."/>
            <person name="Schranz E."/>
        </authorList>
    </citation>
    <scope>NUCLEOTIDE SEQUENCE</scope>
</reference>
<keyword evidence="2" id="KW-1185">Reference proteome</keyword>
<dbReference type="Proteomes" id="UP001177003">
    <property type="component" value="Chromosome 0"/>
</dbReference>
<dbReference type="EMBL" id="OX465086">
    <property type="protein sequence ID" value="CAI9266098.1"/>
    <property type="molecule type" value="Genomic_DNA"/>
</dbReference>
<proteinExistence type="predicted"/>
<evidence type="ECO:0000313" key="2">
    <source>
        <dbReference type="Proteomes" id="UP001177003"/>
    </source>
</evidence>
<dbReference type="AlphaFoldDB" id="A0AA35VT61"/>
<organism evidence="1 2">
    <name type="scientific">Lactuca saligna</name>
    <name type="common">Willowleaf lettuce</name>
    <dbReference type="NCBI Taxonomy" id="75948"/>
    <lineage>
        <taxon>Eukaryota</taxon>
        <taxon>Viridiplantae</taxon>
        <taxon>Streptophyta</taxon>
        <taxon>Embryophyta</taxon>
        <taxon>Tracheophyta</taxon>
        <taxon>Spermatophyta</taxon>
        <taxon>Magnoliopsida</taxon>
        <taxon>eudicotyledons</taxon>
        <taxon>Gunneridae</taxon>
        <taxon>Pentapetalae</taxon>
        <taxon>asterids</taxon>
        <taxon>campanulids</taxon>
        <taxon>Asterales</taxon>
        <taxon>Asteraceae</taxon>
        <taxon>Cichorioideae</taxon>
        <taxon>Cichorieae</taxon>
        <taxon>Lactucinae</taxon>
        <taxon>Lactuca</taxon>
    </lineage>
</organism>
<gene>
    <name evidence="1" type="ORF">LSALG_LOCUS6671</name>
</gene>
<accession>A0AA35VT61</accession>
<evidence type="ECO:0000313" key="1">
    <source>
        <dbReference type="EMBL" id="CAI9266098.1"/>
    </source>
</evidence>